<keyword evidence="2" id="KW-1185">Reference proteome</keyword>
<reference evidence="2" key="1">
    <citation type="submission" date="2014-02" db="EMBL/GenBank/DDBJ databases">
        <authorList>
            <person name="Gan H."/>
        </authorList>
    </citation>
    <scope>NUCLEOTIDE SEQUENCE [LARGE SCALE GENOMIC DNA]</scope>
    <source>
        <strain evidence="2">S1</strain>
    </source>
</reference>
<dbReference type="EMBL" id="CCAE010000010">
    <property type="protein sequence ID" value="CDN87373.1"/>
    <property type="molecule type" value="Genomic_DNA"/>
</dbReference>
<evidence type="ECO:0000313" key="1">
    <source>
        <dbReference type="EMBL" id="CDN87373.1"/>
    </source>
</evidence>
<dbReference type="RefSeq" id="WP_035621263.1">
    <property type="nucleotide sequence ID" value="NZ_CCAE010000010.1"/>
</dbReference>
<protein>
    <submittedName>
        <fullName evidence="1">Uncharacterized protein</fullName>
    </submittedName>
</protein>
<sequence>MSTVTPPTPSPLDDQAACIAADIAIARERNSLDYISARERRSLAQERQELAGITSNTGLWSAQRR</sequence>
<dbReference type="AlphaFoldDB" id="A0A1L1PHA3"/>
<accession>A0A1L1PHA3</accession>
<name>A0A1L1PHA3_HYDIT</name>
<dbReference type="Proteomes" id="UP000028878">
    <property type="component" value="Unassembled WGS sequence"/>
</dbReference>
<organism evidence="1 2">
    <name type="scientific">Hydrogenophaga intermedia</name>
    <dbReference type="NCBI Taxonomy" id="65786"/>
    <lineage>
        <taxon>Bacteria</taxon>
        <taxon>Pseudomonadati</taxon>
        <taxon>Pseudomonadota</taxon>
        <taxon>Betaproteobacteria</taxon>
        <taxon>Burkholderiales</taxon>
        <taxon>Comamonadaceae</taxon>
        <taxon>Hydrogenophaga</taxon>
    </lineage>
</organism>
<reference evidence="2" key="2">
    <citation type="submission" date="2014-11" db="EMBL/GenBank/DDBJ databases">
        <title>Draft genome sequence of Hydrogenophaga intermedia S1.</title>
        <authorList>
            <person name="Gan H.M."/>
            <person name="Chew T.H."/>
            <person name="Stolz A."/>
        </authorList>
    </citation>
    <scope>NUCLEOTIDE SEQUENCE [LARGE SCALE GENOMIC DNA]</scope>
    <source>
        <strain evidence="2">S1</strain>
    </source>
</reference>
<gene>
    <name evidence="1" type="ORF">BN948_01795</name>
</gene>
<proteinExistence type="predicted"/>
<evidence type="ECO:0000313" key="2">
    <source>
        <dbReference type="Proteomes" id="UP000028878"/>
    </source>
</evidence>